<name>A0A430BR79_SPHYA</name>
<evidence type="ECO:0000256" key="11">
    <source>
        <dbReference type="PROSITE-ProRule" id="PRU01360"/>
    </source>
</evidence>
<dbReference type="GO" id="GO:0009279">
    <property type="term" value="C:cell outer membrane"/>
    <property type="evidence" value="ECO:0007669"/>
    <property type="project" value="UniProtKB-SubCell"/>
</dbReference>
<organism evidence="15 16">
    <name type="scientific">Sphingobium yanoikuyae</name>
    <name type="common">Sphingomonas yanoikuyae</name>
    <dbReference type="NCBI Taxonomy" id="13690"/>
    <lineage>
        <taxon>Bacteria</taxon>
        <taxon>Pseudomonadati</taxon>
        <taxon>Pseudomonadota</taxon>
        <taxon>Alphaproteobacteria</taxon>
        <taxon>Sphingomonadales</taxon>
        <taxon>Sphingomonadaceae</taxon>
        <taxon>Sphingobium</taxon>
    </lineage>
</organism>
<evidence type="ECO:0000313" key="15">
    <source>
        <dbReference type="EMBL" id="RSU55209.1"/>
    </source>
</evidence>
<reference evidence="15 16" key="1">
    <citation type="submission" date="2018-07" db="EMBL/GenBank/DDBJ databases">
        <title>Genomic and Epidemiologic Investigation of an Indolent Hospital Outbreak.</title>
        <authorList>
            <person name="Johnson R.C."/>
            <person name="Deming C."/>
            <person name="Conlan S."/>
            <person name="Zellmer C.J."/>
            <person name="Michelin A.V."/>
            <person name="Lee-Lin S."/>
            <person name="Thomas P.J."/>
            <person name="Park M."/>
            <person name="Weingarten R.A."/>
            <person name="Less J."/>
            <person name="Dekker J.P."/>
            <person name="Frank K.M."/>
            <person name="Musser K.A."/>
            <person name="Mcquiston J.R."/>
            <person name="Henderson D.K."/>
            <person name="Lau A.F."/>
            <person name="Palmore T.N."/>
            <person name="Segre J.A."/>
        </authorList>
    </citation>
    <scope>NUCLEOTIDE SEQUENCE [LARGE SCALE GENOMIC DNA]</scope>
    <source>
        <strain evidence="15 16">SK-NIH.Env6_1116</strain>
    </source>
</reference>
<evidence type="ECO:0000256" key="3">
    <source>
        <dbReference type="ARBA" id="ARBA00022452"/>
    </source>
</evidence>
<dbReference type="SUPFAM" id="SSF56935">
    <property type="entry name" value="Porins"/>
    <property type="match status" value="1"/>
</dbReference>
<dbReference type="Gene3D" id="2.40.170.20">
    <property type="entry name" value="TonB-dependent receptor, beta-barrel domain"/>
    <property type="match status" value="1"/>
</dbReference>
<keyword evidence="2 11" id="KW-0813">Transport</keyword>
<dbReference type="InterPro" id="IPR012910">
    <property type="entry name" value="Plug_dom"/>
</dbReference>
<keyword evidence="4" id="KW-0410">Iron transport</keyword>
<dbReference type="InterPro" id="IPR036942">
    <property type="entry name" value="Beta-barrel_TonB_sf"/>
</dbReference>
<evidence type="ECO:0000256" key="5">
    <source>
        <dbReference type="ARBA" id="ARBA00022692"/>
    </source>
</evidence>
<keyword evidence="5 11" id="KW-0812">Transmembrane</keyword>
<dbReference type="AlphaFoldDB" id="A0A430BR79"/>
<evidence type="ECO:0000256" key="9">
    <source>
        <dbReference type="ARBA" id="ARBA00023136"/>
    </source>
</evidence>
<keyword evidence="6" id="KW-0408">Iron</keyword>
<dbReference type="InterPro" id="IPR011662">
    <property type="entry name" value="Secretin/TonB_short_N"/>
</dbReference>
<evidence type="ECO:0000256" key="1">
    <source>
        <dbReference type="ARBA" id="ARBA00004571"/>
    </source>
</evidence>
<dbReference type="InterPro" id="IPR000531">
    <property type="entry name" value="Beta-barrel_TonB"/>
</dbReference>
<evidence type="ECO:0000256" key="7">
    <source>
        <dbReference type="ARBA" id="ARBA00023065"/>
    </source>
</evidence>
<evidence type="ECO:0000256" key="10">
    <source>
        <dbReference type="ARBA" id="ARBA00023237"/>
    </source>
</evidence>
<keyword evidence="7" id="KW-0406">Ion transport</keyword>
<dbReference type="Pfam" id="PF00593">
    <property type="entry name" value="TonB_dep_Rec_b-barrel"/>
    <property type="match status" value="1"/>
</dbReference>
<dbReference type="InterPro" id="IPR039426">
    <property type="entry name" value="TonB-dep_rcpt-like"/>
</dbReference>
<keyword evidence="8 12" id="KW-0798">TonB box</keyword>
<dbReference type="Gene3D" id="3.55.50.30">
    <property type="match status" value="1"/>
</dbReference>
<evidence type="ECO:0000256" key="6">
    <source>
        <dbReference type="ARBA" id="ARBA00023004"/>
    </source>
</evidence>
<dbReference type="CDD" id="cd01347">
    <property type="entry name" value="ligand_gated_channel"/>
    <property type="match status" value="1"/>
</dbReference>
<dbReference type="PANTHER" id="PTHR32552:SF81">
    <property type="entry name" value="TONB-DEPENDENT OUTER MEMBRANE RECEPTOR"/>
    <property type="match status" value="1"/>
</dbReference>
<evidence type="ECO:0000259" key="14">
    <source>
        <dbReference type="SMART" id="SM00965"/>
    </source>
</evidence>
<comment type="similarity">
    <text evidence="11 12">Belongs to the TonB-dependent receptor family.</text>
</comment>
<feature type="chain" id="PRO_5019154797" evidence="13">
    <location>
        <begin position="28"/>
        <end position="931"/>
    </location>
</feature>
<keyword evidence="13" id="KW-0732">Signal</keyword>
<comment type="subcellular location">
    <subcellularLocation>
        <location evidence="1 11">Cell outer membrane</location>
        <topology evidence="1 11">Multi-pass membrane protein</topology>
    </subcellularLocation>
</comment>
<keyword evidence="10 11" id="KW-0998">Cell outer membrane</keyword>
<feature type="signal peptide" evidence="13">
    <location>
        <begin position="1"/>
        <end position="27"/>
    </location>
</feature>
<gene>
    <name evidence="15" type="ORF">DAH51_17760</name>
</gene>
<sequence length="931" mass="100170">MNRSMTIKSLLIGASLTTAIVASSAQAQDRKFNVPAGNINMTLPMFARQSGIQIIAPADQLAGVRSPAIMGVFDTRAALRRLIADANLEIVADNGAAITLKPRARAVTTPVALRSLQSARATSSWTAPRAFQAADASTAQAEPGTGGEIIVTATKTATTLNRVPISMQAMPQEQLDRRSIRSVSDIVRTVPALSMQTSTTADRVPSISIRGVASSTGAQTTGVYLDDAPLQKRNAIGISGSGTPVPALFDLERVEVLRGPQGTLYGGSSLGGTIRFITPEPSLEKMSAYARAEVGFVQDGGVNHDLGIALGGPLIEDRLGIRVSMWQRRTAGYIDHVDRFTGDTLAKDTNSSDDWALRGALLFKPTENFSLTPSVYYALSEQHDADTAWQTVPETTLNGFTYPAAVYGDYQTGANCNVGDNYAASTPRCVARQPRTSRIFLPSLKAELDIGSTTLTSVSSYISDRTHGRSDYSYIEPGNFQGGFPLVADIESYRSTPIYENKRTGFTQEVRFANDGNSRFNWVVGGFFATYKNNSNYHIVANLDDLTQAVFGAPAQAIFGVPVEPGNITYHRDQDLKEKSLAVFGEANFAITDKLKLIGGARVSREKFSYHQVTAGTFAGFLTPTTANGGLTDGKVKETPVTPKFGLQYQLDSANMLYATAAKGFRVGGVNQPPPASRCGADLTALGITSTPGTYKADSLWSYEVGAKLRSSDRKLSLNSSAFYIDWSNIQASYGLPTCGFGYVVNGGKAVSKGFDLEASVEPIYGFTLSGLVAYTDAQYTQAVVGPAPSSTLYIRDGDRLPVPKWAFNIAGEYRFDIGSYGAYLRADWQHASRYQNSFGPGTGSFTPDTYMSEATDYMTARIGLRRDGWEFSIFADNLLNSKDVLGNEGGRTGCATGEGAACTTYENYTLPYQYVTFRPRTIGATLTLRK</sequence>
<dbReference type="EMBL" id="QRAL01000021">
    <property type="protein sequence ID" value="RSU55209.1"/>
    <property type="molecule type" value="Genomic_DNA"/>
</dbReference>
<keyword evidence="15" id="KW-0675">Receptor</keyword>
<proteinExistence type="inferred from homology"/>
<evidence type="ECO:0000256" key="8">
    <source>
        <dbReference type="ARBA" id="ARBA00023077"/>
    </source>
</evidence>
<dbReference type="GO" id="GO:0006826">
    <property type="term" value="P:iron ion transport"/>
    <property type="evidence" value="ECO:0007669"/>
    <property type="project" value="UniProtKB-KW"/>
</dbReference>
<dbReference type="PANTHER" id="PTHR32552">
    <property type="entry name" value="FERRICHROME IRON RECEPTOR-RELATED"/>
    <property type="match status" value="1"/>
</dbReference>
<evidence type="ECO:0000256" key="12">
    <source>
        <dbReference type="RuleBase" id="RU003357"/>
    </source>
</evidence>
<dbReference type="RefSeq" id="WP_069335649.1">
    <property type="nucleotide sequence ID" value="NZ_JARQWY010000028.1"/>
</dbReference>
<protein>
    <submittedName>
        <fullName evidence="15">TonB-dependent receptor</fullName>
    </submittedName>
</protein>
<dbReference type="Proteomes" id="UP000287401">
    <property type="component" value="Unassembled WGS sequence"/>
</dbReference>
<accession>A0A430BR79</accession>
<feature type="domain" description="Secretin/TonB short N-terminal" evidence="14">
    <location>
        <begin position="52"/>
        <end position="103"/>
    </location>
</feature>
<comment type="caution">
    <text evidence="15">The sequence shown here is derived from an EMBL/GenBank/DDBJ whole genome shotgun (WGS) entry which is preliminary data.</text>
</comment>
<dbReference type="PROSITE" id="PS52016">
    <property type="entry name" value="TONB_DEPENDENT_REC_3"/>
    <property type="match status" value="1"/>
</dbReference>
<evidence type="ECO:0000256" key="13">
    <source>
        <dbReference type="SAM" id="SignalP"/>
    </source>
</evidence>
<evidence type="ECO:0000256" key="4">
    <source>
        <dbReference type="ARBA" id="ARBA00022496"/>
    </source>
</evidence>
<evidence type="ECO:0000313" key="16">
    <source>
        <dbReference type="Proteomes" id="UP000287401"/>
    </source>
</evidence>
<evidence type="ECO:0000256" key="2">
    <source>
        <dbReference type="ARBA" id="ARBA00022448"/>
    </source>
</evidence>
<keyword evidence="3 11" id="KW-1134">Transmembrane beta strand</keyword>
<keyword evidence="9 11" id="KW-0472">Membrane</keyword>
<dbReference type="Pfam" id="PF07715">
    <property type="entry name" value="Plug"/>
    <property type="match status" value="1"/>
</dbReference>
<dbReference type="SMART" id="SM00965">
    <property type="entry name" value="STN"/>
    <property type="match status" value="1"/>
</dbReference>